<organism evidence="3 4">
    <name type="scientific">Kocuria gwangalliensis</name>
    <dbReference type="NCBI Taxonomy" id="501592"/>
    <lineage>
        <taxon>Bacteria</taxon>
        <taxon>Bacillati</taxon>
        <taxon>Actinomycetota</taxon>
        <taxon>Actinomycetes</taxon>
        <taxon>Micrococcales</taxon>
        <taxon>Micrococcaceae</taxon>
        <taxon>Kocuria</taxon>
    </lineage>
</organism>
<keyword evidence="2" id="KW-1133">Transmembrane helix</keyword>
<gene>
    <name evidence="3" type="ORF">GCM10025781_23440</name>
</gene>
<feature type="transmembrane region" description="Helical" evidence="2">
    <location>
        <begin position="74"/>
        <end position="95"/>
    </location>
</feature>
<name>A0ABP8XDA0_9MICC</name>
<keyword evidence="2" id="KW-0812">Transmembrane</keyword>
<dbReference type="Proteomes" id="UP001501446">
    <property type="component" value="Unassembled WGS sequence"/>
</dbReference>
<protein>
    <recommendedName>
        <fullName evidence="5">AtpZ/AtpI family protein</fullName>
    </recommendedName>
</protein>
<evidence type="ECO:0000313" key="4">
    <source>
        <dbReference type="Proteomes" id="UP001501446"/>
    </source>
</evidence>
<keyword evidence="2" id="KW-0472">Membrane</keyword>
<accession>A0ABP8XDA0</accession>
<comment type="caution">
    <text evidence="3">The sequence shown here is derived from an EMBL/GenBank/DDBJ whole genome shotgun (WGS) entry which is preliminary data.</text>
</comment>
<evidence type="ECO:0000256" key="1">
    <source>
        <dbReference type="SAM" id="MobiDB-lite"/>
    </source>
</evidence>
<sequence length="125" mass="13120">MAEHEPDFANSTHHERRRGQAAHSAAESEDTLSTAGELVQRGGLAGGLTLLLYIVVGGGFWSLVGWGADHLLGTGWLVIVGAVIGAAAGIYLGYLHMREGLNSSSTQMEYPTKTSSSDQGPSPRV</sequence>
<evidence type="ECO:0000256" key="2">
    <source>
        <dbReference type="SAM" id="Phobius"/>
    </source>
</evidence>
<dbReference type="RefSeq" id="WP_345311597.1">
    <property type="nucleotide sequence ID" value="NZ_BAABLN010000034.1"/>
</dbReference>
<keyword evidence="4" id="KW-1185">Reference proteome</keyword>
<reference evidence="4" key="1">
    <citation type="journal article" date="2019" name="Int. J. Syst. Evol. Microbiol.">
        <title>The Global Catalogue of Microorganisms (GCM) 10K type strain sequencing project: providing services to taxonomists for standard genome sequencing and annotation.</title>
        <authorList>
            <consortium name="The Broad Institute Genomics Platform"/>
            <consortium name="The Broad Institute Genome Sequencing Center for Infectious Disease"/>
            <person name="Wu L."/>
            <person name="Ma J."/>
        </authorList>
    </citation>
    <scope>NUCLEOTIDE SEQUENCE [LARGE SCALE GENOMIC DNA]</scope>
    <source>
        <strain evidence="4">JCM 18958</strain>
    </source>
</reference>
<feature type="transmembrane region" description="Helical" evidence="2">
    <location>
        <begin position="50"/>
        <end position="68"/>
    </location>
</feature>
<feature type="region of interest" description="Disordered" evidence="1">
    <location>
        <begin position="105"/>
        <end position="125"/>
    </location>
</feature>
<feature type="region of interest" description="Disordered" evidence="1">
    <location>
        <begin position="1"/>
        <end position="33"/>
    </location>
</feature>
<evidence type="ECO:0000313" key="3">
    <source>
        <dbReference type="EMBL" id="GAA4703867.1"/>
    </source>
</evidence>
<proteinExistence type="predicted"/>
<dbReference type="EMBL" id="BAABLN010000034">
    <property type="protein sequence ID" value="GAA4703867.1"/>
    <property type="molecule type" value="Genomic_DNA"/>
</dbReference>
<evidence type="ECO:0008006" key="5">
    <source>
        <dbReference type="Google" id="ProtNLM"/>
    </source>
</evidence>